<dbReference type="OrthoDB" id="2065107at2"/>
<dbReference type="AlphaFoldDB" id="A0A087E4D1"/>
<name>A0A087E4D1_9BIFI</name>
<gene>
    <name evidence="2" type="ORF">THER5_1094</name>
</gene>
<organism evidence="2 3">
    <name type="scientific">Bifidobacterium thermacidophilum subsp. thermacidophilum</name>
    <dbReference type="NCBI Taxonomy" id="79262"/>
    <lineage>
        <taxon>Bacteria</taxon>
        <taxon>Bacillati</taxon>
        <taxon>Actinomycetota</taxon>
        <taxon>Actinomycetes</taxon>
        <taxon>Bifidobacteriales</taxon>
        <taxon>Bifidobacteriaceae</taxon>
        <taxon>Bifidobacterium</taxon>
    </lineage>
</organism>
<dbReference type="EMBL" id="JGZT01000006">
    <property type="protein sequence ID" value="KFJ02632.1"/>
    <property type="molecule type" value="Genomic_DNA"/>
</dbReference>
<dbReference type="InterPro" id="IPR008160">
    <property type="entry name" value="Collagen"/>
</dbReference>
<dbReference type="RefSeq" id="WP_052316548.1">
    <property type="nucleotide sequence ID" value="NZ_JGZT01000006.1"/>
</dbReference>
<proteinExistence type="predicted"/>
<sequence>MSRILIGNIKGPKGDTGATGPQGPAGSQGPTGPAGQKGPIGPAGARGTRIYASTYNAPANSTSCWWSDLKPAPSTADPPVVGDFVLTVAGNLMPITSASVNASVNGGGTYDVGAILATLKGDKGDTGPQGPAGSVSASQIFLAAHPVGSIFEWNKNSNPGTTYGGTWQEAGRGIDSAYRWLRTA</sequence>
<accession>A0A087E4D1</accession>
<evidence type="ECO:0000256" key="1">
    <source>
        <dbReference type="SAM" id="MobiDB-lite"/>
    </source>
</evidence>
<dbReference type="Proteomes" id="UP000029003">
    <property type="component" value="Unassembled WGS sequence"/>
</dbReference>
<feature type="region of interest" description="Disordered" evidence="1">
    <location>
        <begin position="1"/>
        <end position="45"/>
    </location>
</feature>
<comment type="caution">
    <text evidence="2">The sequence shown here is derived from an EMBL/GenBank/DDBJ whole genome shotgun (WGS) entry which is preliminary data.</text>
</comment>
<evidence type="ECO:0000313" key="3">
    <source>
        <dbReference type="Proteomes" id="UP000029003"/>
    </source>
</evidence>
<protein>
    <submittedName>
        <fullName evidence="2">Putative tail fiber protein</fullName>
    </submittedName>
</protein>
<evidence type="ECO:0000313" key="2">
    <source>
        <dbReference type="EMBL" id="KFJ02632.1"/>
    </source>
</evidence>
<reference evidence="2 3" key="1">
    <citation type="submission" date="2014-03" db="EMBL/GenBank/DDBJ databases">
        <title>Genomics of Bifidobacteria.</title>
        <authorList>
            <person name="Ventura M."/>
            <person name="Milani C."/>
            <person name="Lugli G.A."/>
        </authorList>
    </citation>
    <scope>NUCLEOTIDE SEQUENCE [LARGE SCALE GENOMIC DNA]</scope>
    <source>
        <strain evidence="2 3">LMG 21395</strain>
    </source>
</reference>
<dbReference type="Pfam" id="PF01391">
    <property type="entry name" value="Collagen"/>
    <property type="match status" value="1"/>
</dbReference>